<dbReference type="EMBL" id="LCLH01000036">
    <property type="protein sequence ID" value="KKU12944.1"/>
    <property type="molecule type" value="Genomic_DNA"/>
</dbReference>
<comment type="subcellular location">
    <subcellularLocation>
        <location evidence="1">Membrane</location>
        <topology evidence="1">Multi-pass membrane protein</topology>
    </subcellularLocation>
</comment>
<evidence type="ECO:0000256" key="9">
    <source>
        <dbReference type="ARBA" id="ARBA00032370"/>
    </source>
</evidence>
<dbReference type="PANTHER" id="PTHR30474:SF2">
    <property type="entry name" value="PEPTIDOGLYCAN GLYCOSYLTRANSFERASE FTSW-RELATED"/>
    <property type="match status" value="1"/>
</dbReference>
<feature type="transmembrane region" description="Helical" evidence="16">
    <location>
        <begin position="303"/>
        <end position="327"/>
    </location>
</feature>
<dbReference type="GO" id="GO:0008360">
    <property type="term" value="P:regulation of cell shape"/>
    <property type="evidence" value="ECO:0007669"/>
    <property type="project" value="UniProtKB-KW"/>
</dbReference>
<dbReference type="GO" id="GO:0009252">
    <property type="term" value="P:peptidoglycan biosynthetic process"/>
    <property type="evidence" value="ECO:0007669"/>
    <property type="project" value="UniProtKB-KW"/>
</dbReference>
<feature type="transmembrane region" description="Helical" evidence="16">
    <location>
        <begin position="39"/>
        <end position="58"/>
    </location>
</feature>
<evidence type="ECO:0000256" key="1">
    <source>
        <dbReference type="ARBA" id="ARBA00004141"/>
    </source>
</evidence>
<evidence type="ECO:0000256" key="16">
    <source>
        <dbReference type="SAM" id="Phobius"/>
    </source>
</evidence>
<proteinExistence type="inferred from homology"/>
<evidence type="ECO:0000313" key="18">
    <source>
        <dbReference type="Proteomes" id="UP000034911"/>
    </source>
</evidence>
<keyword evidence="6" id="KW-0573">Peptidoglycan synthesis</keyword>
<reference evidence="17 18" key="1">
    <citation type="journal article" date="2015" name="Nature">
        <title>rRNA introns, odd ribosomes, and small enigmatic genomes across a large radiation of phyla.</title>
        <authorList>
            <person name="Brown C.T."/>
            <person name="Hug L.A."/>
            <person name="Thomas B.C."/>
            <person name="Sharon I."/>
            <person name="Castelle C.J."/>
            <person name="Singh A."/>
            <person name="Wilkins M.J."/>
            <person name="Williams K.H."/>
            <person name="Banfield J.F."/>
        </authorList>
    </citation>
    <scope>NUCLEOTIDE SEQUENCE [LARGE SCALE GENOMIC DNA]</scope>
</reference>
<organism evidence="17 18">
    <name type="scientific">Candidatus Magasanikbacteria bacterium GW2011_GWC2_45_8</name>
    <dbReference type="NCBI Taxonomy" id="1619050"/>
    <lineage>
        <taxon>Bacteria</taxon>
        <taxon>Candidatus Magasanikiibacteriota</taxon>
    </lineage>
</organism>
<evidence type="ECO:0000256" key="4">
    <source>
        <dbReference type="ARBA" id="ARBA00022692"/>
    </source>
</evidence>
<name>A0A0G1MXH4_9BACT</name>
<evidence type="ECO:0000256" key="14">
    <source>
        <dbReference type="ARBA" id="ARBA00044770"/>
    </source>
</evidence>
<dbReference type="GO" id="GO:0015648">
    <property type="term" value="F:lipid-linked peptidoglycan transporter activity"/>
    <property type="evidence" value="ECO:0007669"/>
    <property type="project" value="TreeGrafter"/>
</dbReference>
<dbReference type="GO" id="GO:0005886">
    <property type="term" value="C:plasma membrane"/>
    <property type="evidence" value="ECO:0007669"/>
    <property type="project" value="TreeGrafter"/>
</dbReference>
<keyword evidence="8 16" id="KW-0472">Membrane</keyword>
<dbReference type="GO" id="GO:0032153">
    <property type="term" value="C:cell division site"/>
    <property type="evidence" value="ECO:0007669"/>
    <property type="project" value="TreeGrafter"/>
</dbReference>
<gene>
    <name evidence="17" type="ORF">UX20_C0036G0002</name>
</gene>
<evidence type="ECO:0000313" key="17">
    <source>
        <dbReference type="EMBL" id="KKU12944.1"/>
    </source>
</evidence>
<dbReference type="AlphaFoldDB" id="A0A0G1MXH4"/>
<evidence type="ECO:0000256" key="13">
    <source>
        <dbReference type="ARBA" id="ARBA00041418"/>
    </source>
</evidence>
<dbReference type="Proteomes" id="UP000034911">
    <property type="component" value="Unassembled WGS sequence"/>
</dbReference>
<feature type="transmembrane region" description="Helical" evidence="16">
    <location>
        <begin position="102"/>
        <end position="126"/>
    </location>
</feature>
<evidence type="ECO:0000256" key="12">
    <source>
        <dbReference type="ARBA" id="ARBA00041185"/>
    </source>
</evidence>
<dbReference type="InterPro" id="IPR001182">
    <property type="entry name" value="FtsW/RodA"/>
</dbReference>
<evidence type="ECO:0000256" key="5">
    <source>
        <dbReference type="ARBA" id="ARBA00022960"/>
    </source>
</evidence>
<comment type="catalytic activity">
    <reaction evidence="15">
        <text>[GlcNAc-(1-&gt;4)-Mur2Ac(oyl-L-Ala-gamma-D-Glu-L-Lys-D-Ala-D-Ala)](n)-di-trans,octa-cis-undecaprenyl diphosphate + beta-D-GlcNAc-(1-&gt;4)-Mur2Ac(oyl-L-Ala-gamma-D-Glu-L-Lys-D-Ala-D-Ala)-di-trans,octa-cis-undecaprenyl diphosphate = [GlcNAc-(1-&gt;4)-Mur2Ac(oyl-L-Ala-gamma-D-Glu-L-Lys-D-Ala-D-Ala)](n+1)-di-trans,octa-cis-undecaprenyl diphosphate + di-trans,octa-cis-undecaprenyl diphosphate + H(+)</text>
        <dbReference type="Rhea" id="RHEA:23708"/>
        <dbReference type="Rhea" id="RHEA-COMP:9602"/>
        <dbReference type="Rhea" id="RHEA-COMP:9603"/>
        <dbReference type="ChEBI" id="CHEBI:15378"/>
        <dbReference type="ChEBI" id="CHEBI:58405"/>
        <dbReference type="ChEBI" id="CHEBI:60033"/>
        <dbReference type="ChEBI" id="CHEBI:78435"/>
        <dbReference type="EC" id="2.4.99.28"/>
    </reaction>
</comment>
<keyword evidence="5" id="KW-0133">Cell shape</keyword>
<feature type="transmembrane region" description="Helical" evidence="16">
    <location>
        <begin position="7"/>
        <end position="33"/>
    </location>
</feature>
<keyword evidence="2" id="KW-0328">Glycosyltransferase</keyword>
<evidence type="ECO:0000256" key="11">
    <source>
        <dbReference type="ARBA" id="ARBA00038053"/>
    </source>
</evidence>
<evidence type="ECO:0000256" key="7">
    <source>
        <dbReference type="ARBA" id="ARBA00022989"/>
    </source>
</evidence>
<feature type="transmembrane region" description="Helical" evidence="16">
    <location>
        <begin position="162"/>
        <end position="178"/>
    </location>
</feature>
<dbReference type="PATRIC" id="fig|1619050.3.peg.647"/>
<dbReference type="Pfam" id="PF01098">
    <property type="entry name" value="FTSW_RODA_SPOVE"/>
    <property type="match status" value="1"/>
</dbReference>
<evidence type="ECO:0000256" key="2">
    <source>
        <dbReference type="ARBA" id="ARBA00022676"/>
    </source>
</evidence>
<evidence type="ECO:0000256" key="10">
    <source>
        <dbReference type="ARBA" id="ARBA00033270"/>
    </source>
</evidence>
<evidence type="ECO:0000256" key="6">
    <source>
        <dbReference type="ARBA" id="ARBA00022984"/>
    </source>
</evidence>
<dbReference type="GO" id="GO:0051301">
    <property type="term" value="P:cell division"/>
    <property type="evidence" value="ECO:0007669"/>
    <property type="project" value="UniProtKB-KW"/>
</dbReference>
<dbReference type="STRING" id="1619050.UX20_C0036G0002"/>
<dbReference type="PANTHER" id="PTHR30474">
    <property type="entry name" value="CELL CYCLE PROTEIN"/>
    <property type="match status" value="1"/>
</dbReference>
<evidence type="ECO:0000256" key="8">
    <source>
        <dbReference type="ARBA" id="ARBA00023136"/>
    </source>
</evidence>
<feature type="transmembrane region" description="Helical" evidence="16">
    <location>
        <begin position="185"/>
        <end position="203"/>
    </location>
</feature>
<comment type="caution">
    <text evidence="17">The sequence shown here is derived from an EMBL/GenBank/DDBJ whole genome shotgun (WGS) entry which is preliminary data.</text>
</comment>
<keyword evidence="17" id="KW-0131">Cell cycle</keyword>
<evidence type="ECO:0000256" key="15">
    <source>
        <dbReference type="ARBA" id="ARBA00049902"/>
    </source>
</evidence>
<sequence length="366" mass="40160">MRTAHPDYIFVGSIIGLVFFGVLALLSATSLLVPNDTYFFVKRQVMLGIIPGSVAFWFMMRTPYTRLRSLSFWVFGGSIILLLLVLIPGIGSTQDTFARSWIKLFGLSFQPVELAKVALIIFLAHWLSRTKPSDLQNWQTGFLPFIVPLGLIGGLLFAQPDVGSLLLISCIALSLFIVGGGQWRYMLGMVAIAVIAVLILIIFKPQSHIVQRLKVFAYPEVDPLGASWQIHQSYVAVGSGGFFGAGWGKSRQKFQYLPQVQADAIFPIMAEELGFAGSGAFVIFLLFIFFRMMRIARASPDRFGMLITVGVAAWLVGQSFINMATMLGIMPLTGVPLPLVSHGGTTMFMMLLSLGIVANISSYART</sequence>
<feature type="transmembrane region" description="Helical" evidence="16">
    <location>
        <begin position="273"/>
        <end position="291"/>
    </location>
</feature>
<protein>
    <recommendedName>
        <fullName evidence="12">Probable peptidoglycan glycosyltransferase FtsW</fullName>
        <ecNumber evidence="14">2.4.99.28</ecNumber>
    </recommendedName>
    <alternativeName>
        <fullName evidence="13">Cell division protein FtsW</fullName>
    </alternativeName>
    <alternativeName>
        <fullName evidence="10">Cell wall polymerase</fullName>
    </alternativeName>
    <alternativeName>
        <fullName evidence="9">Peptidoglycan polymerase</fullName>
    </alternativeName>
</protein>
<dbReference type="GO" id="GO:0008955">
    <property type="term" value="F:peptidoglycan glycosyltransferase activity"/>
    <property type="evidence" value="ECO:0007669"/>
    <property type="project" value="UniProtKB-EC"/>
</dbReference>
<keyword evidence="7 16" id="KW-1133">Transmembrane helix</keyword>
<feature type="transmembrane region" description="Helical" evidence="16">
    <location>
        <begin position="339"/>
        <end position="360"/>
    </location>
</feature>
<accession>A0A0G1MXH4</accession>
<feature type="transmembrane region" description="Helical" evidence="16">
    <location>
        <begin position="70"/>
        <end position="90"/>
    </location>
</feature>
<dbReference type="EC" id="2.4.99.28" evidence="14"/>
<keyword evidence="4 16" id="KW-0812">Transmembrane</keyword>
<comment type="similarity">
    <text evidence="11">Belongs to the SEDS family. FtsW subfamily.</text>
</comment>
<keyword evidence="17" id="KW-0132">Cell division</keyword>
<evidence type="ECO:0000256" key="3">
    <source>
        <dbReference type="ARBA" id="ARBA00022679"/>
    </source>
</evidence>
<keyword evidence="3" id="KW-0808">Transferase</keyword>
<feature type="transmembrane region" description="Helical" evidence="16">
    <location>
        <begin position="138"/>
        <end position="156"/>
    </location>
</feature>